<dbReference type="GO" id="GO:0005886">
    <property type="term" value="C:plasma membrane"/>
    <property type="evidence" value="ECO:0007669"/>
    <property type="project" value="UniProtKB-SubCell"/>
</dbReference>
<keyword evidence="4" id="KW-1003">Cell membrane</keyword>
<keyword evidence="3" id="KW-0813">Transport</keyword>
<comment type="similarity">
    <text evidence="2">Belongs to the autoinducer-2 exporter (AI-2E) (TC 2.A.86) family.</text>
</comment>
<organism evidence="9 10">
    <name type="scientific">Christiangramia fulva</name>
    <dbReference type="NCBI Taxonomy" id="2126553"/>
    <lineage>
        <taxon>Bacteria</taxon>
        <taxon>Pseudomonadati</taxon>
        <taxon>Bacteroidota</taxon>
        <taxon>Flavobacteriia</taxon>
        <taxon>Flavobacteriales</taxon>
        <taxon>Flavobacteriaceae</taxon>
        <taxon>Christiangramia</taxon>
    </lineage>
</organism>
<accession>A0A2R3Z7S9</accession>
<proteinExistence type="inferred from homology"/>
<evidence type="ECO:0000256" key="1">
    <source>
        <dbReference type="ARBA" id="ARBA00004651"/>
    </source>
</evidence>
<dbReference type="EMBL" id="CP028136">
    <property type="protein sequence ID" value="AVR46347.1"/>
    <property type="molecule type" value="Genomic_DNA"/>
</dbReference>
<feature type="transmembrane region" description="Helical" evidence="8">
    <location>
        <begin position="206"/>
        <end position="222"/>
    </location>
</feature>
<evidence type="ECO:0000256" key="5">
    <source>
        <dbReference type="ARBA" id="ARBA00022692"/>
    </source>
</evidence>
<feature type="transmembrane region" description="Helical" evidence="8">
    <location>
        <begin position="228"/>
        <end position="245"/>
    </location>
</feature>
<dbReference type="InterPro" id="IPR002549">
    <property type="entry name" value="AI-2E-like"/>
</dbReference>
<dbReference type="PANTHER" id="PTHR21716:SF53">
    <property type="entry name" value="PERMEASE PERM-RELATED"/>
    <property type="match status" value="1"/>
</dbReference>
<evidence type="ECO:0000256" key="7">
    <source>
        <dbReference type="ARBA" id="ARBA00023136"/>
    </source>
</evidence>
<dbReference type="Proteomes" id="UP000241507">
    <property type="component" value="Chromosome"/>
</dbReference>
<evidence type="ECO:0000313" key="10">
    <source>
        <dbReference type="Proteomes" id="UP000241507"/>
    </source>
</evidence>
<reference evidence="10" key="1">
    <citation type="submission" date="2018-03" db="EMBL/GenBank/DDBJ databases">
        <title>Gramella fulva sp. nov., isolated from a dry surface of tidal flat.</title>
        <authorList>
            <person name="Hwang S.H."/>
            <person name="Hwang W.M."/>
            <person name="Kang K."/>
            <person name="Ahn T.-Y."/>
        </authorList>
    </citation>
    <scope>NUCLEOTIDE SEQUENCE [LARGE SCALE GENOMIC DNA]</scope>
    <source>
        <strain evidence="10">SH35</strain>
    </source>
</reference>
<dbReference type="Pfam" id="PF01594">
    <property type="entry name" value="AI-2E_transport"/>
    <property type="match status" value="1"/>
</dbReference>
<evidence type="ECO:0000256" key="2">
    <source>
        <dbReference type="ARBA" id="ARBA00009773"/>
    </source>
</evidence>
<evidence type="ECO:0000256" key="4">
    <source>
        <dbReference type="ARBA" id="ARBA00022475"/>
    </source>
</evidence>
<dbReference type="PANTHER" id="PTHR21716">
    <property type="entry name" value="TRANSMEMBRANE PROTEIN"/>
    <property type="match status" value="1"/>
</dbReference>
<name>A0A2R3Z7S9_9FLAO</name>
<sequence>MVSRKKILYTATAATLFIYFLFSGLAHAKGFFAPLFVAVVLSLIMLPASQWMEKGIKRTLAAVFSSLILFFISLGLLFLISLQVKNFTSNWPQLKENLKPKIERIKEFAINNTPLTPERLKKVEKKAGEMISGSGGSGNVSKFIMALLSTLANYLLTFIYVFFLLAYRHIFKDFLINVFPRHKQPKVKQVISKSVHVVPEYLRGKLLLMGILAVLYSIGLGISGVNNYILVSIIAALLTIIPYLGNMIAFSMAVVFGFLTGGTIMTLVGIFLTFSVTQFVESYMLQPYVVGDKVDVHPFFVILVVIIGNILWGIIGMILAVPVMGIITMVLLNIQEVKPLGILLSKEDFSKD</sequence>
<protein>
    <submittedName>
        <fullName evidence="9">AI-2E family transporter</fullName>
    </submittedName>
</protein>
<gene>
    <name evidence="9" type="ORF">C7S20_14330</name>
</gene>
<keyword evidence="5 8" id="KW-0812">Transmembrane</keyword>
<keyword evidence="6 8" id="KW-1133">Transmembrane helix</keyword>
<feature type="transmembrane region" description="Helical" evidence="8">
    <location>
        <begin position="143"/>
        <end position="167"/>
    </location>
</feature>
<dbReference type="RefSeq" id="WP_107013121.1">
    <property type="nucleotide sequence ID" value="NZ_CP028136.1"/>
</dbReference>
<feature type="transmembrane region" description="Helical" evidence="8">
    <location>
        <begin position="252"/>
        <end position="279"/>
    </location>
</feature>
<keyword evidence="7 8" id="KW-0472">Membrane</keyword>
<keyword evidence="10" id="KW-1185">Reference proteome</keyword>
<evidence type="ECO:0000256" key="8">
    <source>
        <dbReference type="SAM" id="Phobius"/>
    </source>
</evidence>
<dbReference type="OrthoDB" id="9793390at2"/>
<evidence type="ECO:0000256" key="6">
    <source>
        <dbReference type="ARBA" id="ARBA00022989"/>
    </source>
</evidence>
<dbReference type="AlphaFoldDB" id="A0A2R3Z7S9"/>
<dbReference type="KEGG" id="grs:C7S20_14330"/>
<comment type="subcellular location">
    <subcellularLocation>
        <location evidence="1">Cell membrane</location>
        <topology evidence="1">Multi-pass membrane protein</topology>
    </subcellularLocation>
</comment>
<feature type="transmembrane region" description="Helical" evidence="8">
    <location>
        <begin position="299"/>
        <end position="332"/>
    </location>
</feature>
<feature type="transmembrane region" description="Helical" evidence="8">
    <location>
        <begin position="60"/>
        <end position="82"/>
    </location>
</feature>
<feature type="transmembrane region" description="Helical" evidence="8">
    <location>
        <begin position="31"/>
        <end position="48"/>
    </location>
</feature>
<evidence type="ECO:0000256" key="3">
    <source>
        <dbReference type="ARBA" id="ARBA00022448"/>
    </source>
</evidence>
<feature type="transmembrane region" description="Helical" evidence="8">
    <location>
        <begin position="7"/>
        <end position="25"/>
    </location>
</feature>
<evidence type="ECO:0000313" key="9">
    <source>
        <dbReference type="EMBL" id="AVR46347.1"/>
    </source>
</evidence>